<dbReference type="EMBL" id="HACA01030911">
    <property type="protein sequence ID" value="CDW48272.1"/>
    <property type="molecule type" value="Transcribed_RNA"/>
</dbReference>
<sequence length="42" mass="5137">SIQDIPQLDICVHFSTVIKYYRDIVVQVDWVYKFPYKKVIEF</sequence>
<name>A0A0K2VDL8_LEPSM</name>
<protein>
    <submittedName>
        <fullName evidence="1">Uncharacterized protein</fullName>
    </submittedName>
</protein>
<evidence type="ECO:0000313" key="1">
    <source>
        <dbReference type="EMBL" id="CDW48272.1"/>
    </source>
</evidence>
<dbReference type="AlphaFoldDB" id="A0A0K2VDL8"/>
<accession>A0A0K2VDL8</accession>
<reference evidence="1" key="1">
    <citation type="submission" date="2014-05" db="EMBL/GenBank/DDBJ databases">
        <authorList>
            <person name="Chronopoulou M."/>
        </authorList>
    </citation>
    <scope>NUCLEOTIDE SEQUENCE</scope>
    <source>
        <tissue evidence="1">Whole organism</tissue>
    </source>
</reference>
<proteinExistence type="predicted"/>
<feature type="non-terminal residue" evidence="1">
    <location>
        <position position="1"/>
    </location>
</feature>
<organism evidence="1">
    <name type="scientific">Lepeophtheirus salmonis</name>
    <name type="common">Salmon louse</name>
    <name type="synonym">Caligus salmonis</name>
    <dbReference type="NCBI Taxonomy" id="72036"/>
    <lineage>
        <taxon>Eukaryota</taxon>
        <taxon>Metazoa</taxon>
        <taxon>Ecdysozoa</taxon>
        <taxon>Arthropoda</taxon>
        <taxon>Crustacea</taxon>
        <taxon>Multicrustacea</taxon>
        <taxon>Hexanauplia</taxon>
        <taxon>Copepoda</taxon>
        <taxon>Siphonostomatoida</taxon>
        <taxon>Caligidae</taxon>
        <taxon>Lepeophtheirus</taxon>
    </lineage>
</organism>